<dbReference type="Pfam" id="PF00535">
    <property type="entry name" value="Glycos_transf_2"/>
    <property type="match status" value="1"/>
</dbReference>
<gene>
    <name evidence="2" type="ORF">M8445_03380</name>
</gene>
<dbReference type="Gene3D" id="3.90.550.10">
    <property type="entry name" value="Spore Coat Polysaccharide Biosynthesis Protein SpsA, Chain A"/>
    <property type="match status" value="1"/>
</dbReference>
<dbReference type="CDD" id="cd04196">
    <property type="entry name" value="GT_2_like_d"/>
    <property type="match status" value="1"/>
</dbReference>
<dbReference type="PANTHER" id="PTHR22916">
    <property type="entry name" value="GLYCOSYLTRANSFERASE"/>
    <property type="match status" value="1"/>
</dbReference>
<dbReference type="EMBL" id="CP115165">
    <property type="protein sequence ID" value="WDA59270.1"/>
    <property type="molecule type" value="Genomic_DNA"/>
</dbReference>
<dbReference type="SUPFAM" id="SSF53448">
    <property type="entry name" value="Nucleotide-diphospho-sugar transferases"/>
    <property type="match status" value="1"/>
</dbReference>
<protein>
    <submittedName>
        <fullName evidence="2">Glycosyltransferase family 2 protein</fullName>
    </submittedName>
</protein>
<accession>A0ABY7V3G9</accession>
<keyword evidence="3" id="KW-1185">Reference proteome</keyword>
<dbReference type="InterPro" id="IPR029044">
    <property type="entry name" value="Nucleotide-diphossugar_trans"/>
</dbReference>
<sequence length="341" mass="39106">MKDAVKDIDYDSVVVIMATYNAKPYIVEQIDSILCQIGNSRLVIHDDGSTDGTDKILLEYSKADHRVEIIQSPPTGGAKENFCYLMGQVDCEYLFFADQDDIWQPNKFSVIMNEIRKSESQYGKDMPILVHTDAILIDGTGNLISDSMWKYQKMSKKWSQRLGLLMTQNIVTGCTMAINQSLMKLVATIPDGAEMHDSWIALVCCKYGKIISLEEPLTRYRQHSKNVVGTQKNSAYYYADRVQKMIKDYSLKGRAYNEDSRKRYIQAKEFCDVYSLNGDTKVSSFYMMSDMSYIPRIFTILKYGYFRSDVISNLSWILQPRILAAPFLFLINSKNAKHGRK</sequence>
<proteinExistence type="predicted"/>
<dbReference type="RefSeq" id="WP_273989686.1">
    <property type="nucleotide sequence ID" value="NZ_BAABQT010000006.1"/>
</dbReference>
<evidence type="ECO:0000313" key="2">
    <source>
        <dbReference type="EMBL" id="WDA59270.1"/>
    </source>
</evidence>
<organism evidence="2 3">
    <name type="scientific">Deinococcus aquaticus</name>
    <dbReference type="NCBI Taxonomy" id="328692"/>
    <lineage>
        <taxon>Bacteria</taxon>
        <taxon>Thermotogati</taxon>
        <taxon>Deinococcota</taxon>
        <taxon>Deinococci</taxon>
        <taxon>Deinococcales</taxon>
        <taxon>Deinococcaceae</taxon>
        <taxon>Deinococcus</taxon>
    </lineage>
</organism>
<evidence type="ECO:0000313" key="3">
    <source>
        <dbReference type="Proteomes" id="UP001217044"/>
    </source>
</evidence>
<dbReference type="InterPro" id="IPR001173">
    <property type="entry name" value="Glyco_trans_2-like"/>
</dbReference>
<evidence type="ECO:0000259" key="1">
    <source>
        <dbReference type="Pfam" id="PF00535"/>
    </source>
</evidence>
<dbReference type="PANTHER" id="PTHR22916:SF3">
    <property type="entry name" value="UDP-GLCNAC:BETAGAL BETA-1,3-N-ACETYLGLUCOSAMINYLTRANSFERASE-LIKE PROTEIN 1"/>
    <property type="match status" value="1"/>
</dbReference>
<reference evidence="2 3" key="1">
    <citation type="submission" date="2022-12" db="EMBL/GenBank/DDBJ databases">
        <title>Genome Sequence of Deinococcus aquaticus Type Strain PB314.</title>
        <authorList>
            <person name="Albert C."/>
            <person name="Hill J."/>
            <person name="Boren L."/>
            <person name="Scholz-Ng S."/>
            <person name="Fatema N."/>
            <person name="Grosso R."/>
            <person name="Soboslay E."/>
            <person name="Tuohy J."/>
        </authorList>
    </citation>
    <scope>NUCLEOTIDE SEQUENCE [LARGE SCALE GENOMIC DNA]</scope>
    <source>
        <strain evidence="2 3">PB-314</strain>
    </source>
</reference>
<name>A0ABY7V3G9_9DEIO</name>
<feature type="domain" description="Glycosyltransferase 2-like" evidence="1">
    <location>
        <begin position="15"/>
        <end position="118"/>
    </location>
</feature>
<dbReference type="Proteomes" id="UP001217044">
    <property type="component" value="Chromosome"/>
</dbReference>